<comment type="similarity">
    <text evidence="1">Belongs to the cycloisomerase 2 family.</text>
</comment>
<name>A0A9D2NFV9_9FIRM</name>
<dbReference type="SUPFAM" id="SSF51004">
    <property type="entry name" value="C-terminal (heme d1) domain of cytochrome cd1-nitrite reductase"/>
    <property type="match status" value="1"/>
</dbReference>
<dbReference type="PANTHER" id="PTHR30344:SF1">
    <property type="entry name" value="6-PHOSPHOGLUCONOLACTONASE"/>
    <property type="match status" value="1"/>
</dbReference>
<dbReference type="InterPro" id="IPR015943">
    <property type="entry name" value="WD40/YVTN_repeat-like_dom_sf"/>
</dbReference>
<protein>
    <submittedName>
        <fullName evidence="2">Lactonase family protein</fullName>
    </submittedName>
</protein>
<dbReference type="InterPro" id="IPR011048">
    <property type="entry name" value="Haem_d1_sf"/>
</dbReference>
<sequence>MRQLYMGSYNAPVLTGDGTVYQGDGKGITRCEFNEETGELEERESIPQAQNASWLALPADRKTLYAVNELDDHEGTKGGALSAYEVQKDGSLRLLNCLPVMGAAPCHVDCAPAGKRARHVYTANYNGGSMSAFALKEDGSLDCLETLLQHEPRREKEHSSFTEAADVEKGKICSPHVHSAGVYDGLLWITDLGLDTVEAYRLDENGALCQREPSPVLSVRLSDGSGPRSLAFFKNRIFVSCELSNQVAVLEAKDGALTLIRQISALPEGTETESHVGGICLSPDGRHLYVGNRGHDSIAVFSVEADGLQPIQWASTGGRNPRGFCLSPSGKWLLAANQGSGTLSVLQRDERSGMLRPAGEYEARAVVCLLFL</sequence>
<comment type="caution">
    <text evidence="2">The sequence shown here is derived from an EMBL/GenBank/DDBJ whole genome shotgun (WGS) entry which is preliminary data.</text>
</comment>
<proteinExistence type="inferred from homology"/>
<gene>
    <name evidence="2" type="ORF">H9761_13650</name>
</gene>
<organism evidence="2 3">
    <name type="scientific">Candidatus Eisenbergiella merdavium</name>
    <dbReference type="NCBI Taxonomy" id="2838551"/>
    <lineage>
        <taxon>Bacteria</taxon>
        <taxon>Bacillati</taxon>
        <taxon>Bacillota</taxon>
        <taxon>Clostridia</taxon>
        <taxon>Lachnospirales</taxon>
        <taxon>Lachnospiraceae</taxon>
        <taxon>Eisenbergiella</taxon>
    </lineage>
</organism>
<reference evidence="2" key="2">
    <citation type="submission" date="2021-04" db="EMBL/GenBank/DDBJ databases">
        <authorList>
            <person name="Gilroy R."/>
        </authorList>
    </citation>
    <scope>NUCLEOTIDE SEQUENCE</scope>
    <source>
        <strain evidence="2">USAMLcec2-132</strain>
    </source>
</reference>
<dbReference type="AlphaFoldDB" id="A0A9D2NFV9"/>
<dbReference type="Proteomes" id="UP000823891">
    <property type="component" value="Unassembled WGS sequence"/>
</dbReference>
<accession>A0A9D2NFV9</accession>
<reference evidence="2" key="1">
    <citation type="journal article" date="2021" name="PeerJ">
        <title>Extensive microbial diversity within the chicken gut microbiome revealed by metagenomics and culture.</title>
        <authorList>
            <person name="Gilroy R."/>
            <person name="Ravi A."/>
            <person name="Getino M."/>
            <person name="Pursley I."/>
            <person name="Horton D.L."/>
            <person name="Alikhan N.F."/>
            <person name="Baker D."/>
            <person name="Gharbi K."/>
            <person name="Hall N."/>
            <person name="Watson M."/>
            <person name="Adriaenssens E.M."/>
            <person name="Foster-Nyarko E."/>
            <person name="Jarju S."/>
            <person name="Secka A."/>
            <person name="Antonio M."/>
            <person name="Oren A."/>
            <person name="Chaudhuri R.R."/>
            <person name="La Ragione R."/>
            <person name="Hildebrand F."/>
            <person name="Pallen M.J."/>
        </authorList>
    </citation>
    <scope>NUCLEOTIDE SEQUENCE</scope>
    <source>
        <strain evidence="2">USAMLcec2-132</strain>
    </source>
</reference>
<dbReference type="Gene3D" id="2.130.10.10">
    <property type="entry name" value="YVTN repeat-like/Quinoprotein amine dehydrogenase"/>
    <property type="match status" value="1"/>
</dbReference>
<dbReference type="EMBL" id="DWWS01000047">
    <property type="protein sequence ID" value="HJC24727.1"/>
    <property type="molecule type" value="Genomic_DNA"/>
</dbReference>
<dbReference type="PANTHER" id="PTHR30344">
    <property type="entry name" value="6-PHOSPHOGLUCONOLACTONASE-RELATED"/>
    <property type="match status" value="1"/>
</dbReference>
<dbReference type="Pfam" id="PF10282">
    <property type="entry name" value="Lactonase"/>
    <property type="match status" value="1"/>
</dbReference>
<dbReference type="InterPro" id="IPR019405">
    <property type="entry name" value="Lactonase_7-beta_prop"/>
</dbReference>
<evidence type="ECO:0000256" key="1">
    <source>
        <dbReference type="ARBA" id="ARBA00005564"/>
    </source>
</evidence>
<dbReference type="GO" id="GO:0017057">
    <property type="term" value="F:6-phosphogluconolactonase activity"/>
    <property type="evidence" value="ECO:0007669"/>
    <property type="project" value="TreeGrafter"/>
</dbReference>
<dbReference type="InterPro" id="IPR050282">
    <property type="entry name" value="Cycloisomerase_2"/>
</dbReference>
<evidence type="ECO:0000313" key="3">
    <source>
        <dbReference type="Proteomes" id="UP000823891"/>
    </source>
</evidence>
<evidence type="ECO:0000313" key="2">
    <source>
        <dbReference type="EMBL" id="HJC24727.1"/>
    </source>
</evidence>